<evidence type="ECO:0008006" key="2">
    <source>
        <dbReference type="Google" id="ProtNLM"/>
    </source>
</evidence>
<proteinExistence type="predicted"/>
<sequence>MIKLSDIVKDYGVSKEEVLSLLKEHTGKEYSPKTSRIGDSTFEKIKPFLTTNKKSTSTDKVLTSHDVDEVDFLAASL</sequence>
<gene>
    <name evidence="1" type="ORF">MNB_SV-13-1212</name>
</gene>
<dbReference type="AlphaFoldDB" id="A0A1W1CBW8"/>
<evidence type="ECO:0000313" key="1">
    <source>
        <dbReference type="EMBL" id="SFV63249.1"/>
    </source>
</evidence>
<accession>A0A1W1CBW8</accession>
<reference evidence="1" key="1">
    <citation type="submission" date="2016-10" db="EMBL/GenBank/DDBJ databases">
        <authorList>
            <person name="de Groot N.N."/>
        </authorList>
    </citation>
    <scope>NUCLEOTIDE SEQUENCE</scope>
</reference>
<organism evidence="1">
    <name type="scientific">hydrothermal vent metagenome</name>
    <dbReference type="NCBI Taxonomy" id="652676"/>
    <lineage>
        <taxon>unclassified sequences</taxon>
        <taxon>metagenomes</taxon>
        <taxon>ecological metagenomes</taxon>
    </lineage>
</organism>
<name>A0A1W1CBW8_9ZZZZ</name>
<dbReference type="EMBL" id="FPHM01000079">
    <property type="protein sequence ID" value="SFV63249.1"/>
    <property type="molecule type" value="Genomic_DNA"/>
</dbReference>
<protein>
    <recommendedName>
        <fullName evidence="2">Translation initiation factor 2</fullName>
    </recommendedName>
</protein>